<dbReference type="AlphaFoldDB" id="A0A101XNB4"/>
<evidence type="ECO:0000313" key="3">
    <source>
        <dbReference type="Proteomes" id="UP000053557"/>
    </source>
</evidence>
<gene>
    <name evidence="2" type="ORF">ATW55_04155</name>
</gene>
<dbReference type="Proteomes" id="UP000053557">
    <property type="component" value="Unassembled WGS sequence"/>
</dbReference>
<name>A0A101XNB4_9BACL</name>
<reference evidence="2 3" key="1">
    <citation type="submission" date="2015-12" db="EMBL/GenBank/DDBJ databases">
        <title>Draft genome sequence of Acidibacillus ferrooxidans ITV001, isolated from a chalcopyrite acid mine drainage site in Brazil.</title>
        <authorList>
            <person name="Dall'Agnol H."/>
            <person name="Nancucheo I."/>
            <person name="Johnson B."/>
            <person name="Oliveira R."/>
            <person name="Leite L."/>
            <person name="Pylro V."/>
            <person name="Nunes G.L."/>
            <person name="Tzotzos G."/>
            <person name="Fernandes G.R."/>
            <person name="Dutra J."/>
            <person name="Orellana S.C."/>
            <person name="Oliveira G."/>
        </authorList>
    </citation>
    <scope>NUCLEOTIDE SEQUENCE [LARGE SCALE GENOMIC DNA]</scope>
    <source>
        <strain evidence="3">ITV01</strain>
    </source>
</reference>
<comment type="caution">
    <text evidence="2">The sequence shown here is derived from an EMBL/GenBank/DDBJ whole genome shotgun (WGS) entry which is preliminary data.</text>
</comment>
<protein>
    <submittedName>
        <fullName evidence="2">Uncharacterized protein</fullName>
    </submittedName>
</protein>
<evidence type="ECO:0000256" key="1">
    <source>
        <dbReference type="SAM" id="Coils"/>
    </source>
</evidence>
<evidence type="ECO:0000313" key="2">
    <source>
        <dbReference type="EMBL" id="KUO94592.1"/>
    </source>
</evidence>
<keyword evidence="3" id="KW-1185">Reference proteome</keyword>
<organism evidence="2 3">
    <name type="scientific">Ferroacidibacillus organovorans</name>
    <dbReference type="NCBI Taxonomy" id="1765683"/>
    <lineage>
        <taxon>Bacteria</taxon>
        <taxon>Bacillati</taxon>
        <taxon>Bacillota</taxon>
        <taxon>Bacilli</taxon>
        <taxon>Bacillales</taxon>
        <taxon>Alicyclobacillaceae</taxon>
        <taxon>Ferroacidibacillus</taxon>
    </lineage>
</organism>
<sequence>MDEHCRLLKELMDKTREEQDELKQMQRRLNAWVTDESALREVRLDLLERTGFSRVDACFDY</sequence>
<dbReference type="RefSeq" id="WP_067720381.1">
    <property type="nucleotide sequence ID" value="NZ_LPVJ01000072.1"/>
</dbReference>
<proteinExistence type="predicted"/>
<accession>A0A101XNB4</accession>
<feature type="coiled-coil region" evidence="1">
    <location>
        <begin position="1"/>
        <end position="28"/>
    </location>
</feature>
<keyword evidence="1" id="KW-0175">Coiled coil</keyword>
<dbReference type="EMBL" id="LPVJ01000072">
    <property type="protein sequence ID" value="KUO94592.1"/>
    <property type="molecule type" value="Genomic_DNA"/>
</dbReference>
<dbReference type="OrthoDB" id="9950728at2"/>